<feature type="compositionally biased region" description="Basic and acidic residues" evidence="2">
    <location>
        <begin position="462"/>
        <end position="481"/>
    </location>
</feature>
<evidence type="ECO:0000256" key="1">
    <source>
        <dbReference type="SAM" id="Coils"/>
    </source>
</evidence>
<evidence type="ECO:0000313" key="3">
    <source>
        <dbReference type="EMBL" id="KAH7376128.1"/>
    </source>
</evidence>
<name>A0A8K0X9X3_9PEZI</name>
<keyword evidence="4" id="KW-1185">Reference proteome</keyword>
<sequence>MASPLSPAKASTLNLPSPLSKNRLRDQYEVLAWHTEQSSTPGGTTTTITHTAAPTTGGDLDDSSASSSSSPFLSTVDISARSLDKENMTPSKQRHSRIMSGNELSPLKILTTNDPTPERMASPARGSRKSILSPEKRFPIRVSNPLNDVVESPRRDSQDNSSNASSSESPQREAIGPRKVSLDDVLRDNQGLTRAIEIFEDEDSAMPDANAPEDSSYASLDDDNMSNGTQIHHEVEVQNEDYAGPDDTVMSTFSNFSSVPNMTMLARLNNSPTSRLSMLDGSTPRPRHDPSPGRNPRPMSYHPDASGNTTNLLMDFDTLRHPARSPNKHAGAPSQRSDGSNGVPATPSRNMPNLLDFDIPPLPTPRSVPTITPRELESLKSNFLSEISSLKASLSGKEAEVMALKTAVGDAEKRVGQSLEQMREMSSEKEQVTSEKELWEKRGREMESILRSIKEEIVHSQRDREELEYKLSESEARREAAESMAQDAESKLAGMRAGKASEEGAKNKSPGANSAKEVEMAVERVARELHALYKGKHETKVQALKKSYENRWEKRVRELENRIEDLGEENERLRLGRDATMTRLNPQDQAAEEERKAQAIRDAAQIKELGAEVTKLEAMVRTVKDDNAELRTLLEHERVEKGELVQLAEEMMSMQSLAAAEQQTPARRREPEPQQQQAPAPAPTPAPVQHRTPAKARTPAVSRVQMPSENLRGSTSRISGLKAPGSSIVMPGRGAGAAAAHHERTRSGHAGGLPRPGSGFGPRSGIMSSIEKMGNYRGRGD</sequence>
<feature type="region of interest" description="Disordered" evidence="2">
    <location>
        <begin position="1"/>
        <end position="186"/>
    </location>
</feature>
<feature type="region of interest" description="Disordered" evidence="2">
    <location>
        <begin position="655"/>
        <end position="781"/>
    </location>
</feature>
<feature type="region of interest" description="Disordered" evidence="2">
    <location>
        <begin position="462"/>
        <end position="518"/>
    </location>
</feature>
<feature type="compositionally biased region" description="Low complexity" evidence="2">
    <location>
        <begin position="752"/>
        <end position="765"/>
    </location>
</feature>
<reference evidence="3" key="1">
    <citation type="journal article" date="2021" name="Nat. Commun.">
        <title>Genetic determinants of endophytism in the Arabidopsis root mycobiome.</title>
        <authorList>
            <person name="Mesny F."/>
            <person name="Miyauchi S."/>
            <person name="Thiergart T."/>
            <person name="Pickel B."/>
            <person name="Atanasova L."/>
            <person name="Karlsson M."/>
            <person name="Huettel B."/>
            <person name="Barry K.W."/>
            <person name="Haridas S."/>
            <person name="Chen C."/>
            <person name="Bauer D."/>
            <person name="Andreopoulos W."/>
            <person name="Pangilinan J."/>
            <person name="LaButti K."/>
            <person name="Riley R."/>
            <person name="Lipzen A."/>
            <person name="Clum A."/>
            <person name="Drula E."/>
            <person name="Henrissat B."/>
            <person name="Kohler A."/>
            <person name="Grigoriev I.V."/>
            <person name="Martin F.M."/>
            <person name="Hacquard S."/>
        </authorList>
    </citation>
    <scope>NUCLEOTIDE SEQUENCE</scope>
    <source>
        <strain evidence="3">MPI-CAGE-AT-0016</strain>
    </source>
</reference>
<keyword evidence="1" id="KW-0175">Coiled coil</keyword>
<protein>
    <submittedName>
        <fullName evidence="3">Uncharacterized protein</fullName>
    </submittedName>
</protein>
<feature type="compositionally biased region" description="Low complexity" evidence="2">
    <location>
        <begin position="40"/>
        <end position="70"/>
    </location>
</feature>
<accession>A0A8K0X9X3</accession>
<evidence type="ECO:0000313" key="4">
    <source>
        <dbReference type="Proteomes" id="UP000813385"/>
    </source>
</evidence>
<feature type="compositionally biased region" description="Low complexity" evidence="2">
    <location>
        <begin position="159"/>
        <end position="173"/>
    </location>
</feature>
<organism evidence="3 4">
    <name type="scientific">Plectosphaerella cucumerina</name>
    <dbReference type="NCBI Taxonomy" id="40658"/>
    <lineage>
        <taxon>Eukaryota</taxon>
        <taxon>Fungi</taxon>
        <taxon>Dikarya</taxon>
        <taxon>Ascomycota</taxon>
        <taxon>Pezizomycotina</taxon>
        <taxon>Sordariomycetes</taxon>
        <taxon>Hypocreomycetidae</taxon>
        <taxon>Glomerellales</taxon>
        <taxon>Plectosphaerellaceae</taxon>
        <taxon>Plectosphaerella</taxon>
    </lineage>
</organism>
<dbReference type="AlphaFoldDB" id="A0A8K0X9X3"/>
<evidence type="ECO:0000256" key="2">
    <source>
        <dbReference type="SAM" id="MobiDB-lite"/>
    </source>
</evidence>
<dbReference type="Proteomes" id="UP000813385">
    <property type="component" value="Unassembled WGS sequence"/>
</dbReference>
<dbReference type="EMBL" id="JAGPXD010000001">
    <property type="protein sequence ID" value="KAH7376128.1"/>
    <property type="molecule type" value="Genomic_DNA"/>
</dbReference>
<feature type="region of interest" description="Disordered" evidence="2">
    <location>
        <begin position="198"/>
        <end position="227"/>
    </location>
</feature>
<dbReference type="OrthoDB" id="5367584at2759"/>
<feature type="region of interest" description="Disordered" evidence="2">
    <location>
        <begin position="271"/>
        <end position="353"/>
    </location>
</feature>
<feature type="compositionally biased region" description="Polar residues" evidence="2">
    <location>
        <begin position="9"/>
        <end position="20"/>
    </location>
</feature>
<dbReference type="InterPro" id="IPR024312">
    <property type="entry name" value="TACC_fungi"/>
</dbReference>
<feature type="compositionally biased region" description="Polar residues" evidence="2">
    <location>
        <begin position="705"/>
        <end position="718"/>
    </location>
</feature>
<feature type="coiled-coil region" evidence="1">
    <location>
        <begin position="549"/>
        <end position="576"/>
    </location>
</feature>
<gene>
    <name evidence="3" type="ORF">B0T11DRAFT_271649</name>
</gene>
<comment type="caution">
    <text evidence="3">The sequence shown here is derived from an EMBL/GenBank/DDBJ whole genome shotgun (WGS) entry which is preliminary data.</text>
</comment>
<dbReference type="Pfam" id="PF12709">
    <property type="entry name" value="Fungal_TACC"/>
    <property type="match status" value="1"/>
</dbReference>
<proteinExistence type="predicted"/>